<dbReference type="PROSITE" id="PS51379">
    <property type="entry name" value="4FE4S_FER_2"/>
    <property type="match status" value="2"/>
</dbReference>
<evidence type="ECO:0000259" key="6">
    <source>
        <dbReference type="PROSITE" id="PS51379"/>
    </source>
</evidence>
<keyword evidence="4" id="KW-0408">Iron</keyword>
<proteinExistence type="predicted"/>
<dbReference type="GO" id="GO:0005506">
    <property type="term" value="F:iron ion binding"/>
    <property type="evidence" value="ECO:0007669"/>
    <property type="project" value="InterPro"/>
</dbReference>
<gene>
    <name evidence="7" type="ORF">S01H4_07111</name>
</gene>
<dbReference type="InterPro" id="IPR017900">
    <property type="entry name" value="4Fe4S_Fe_S_CS"/>
</dbReference>
<evidence type="ECO:0000256" key="2">
    <source>
        <dbReference type="ARBA" id="ARBA00022723"/>
    </source>
</evidence>
<name>X0YSS0_9ZZZZ</name>
<evidence type="ECO:0000313" key="7">
    <source>
        <dbReference type="EMBL" id="GAG59260.1"/>
    </source>
</evidence>
<dbReference type="PANTHER" id="PTHR43082:SF3">
    <property type="entry name" value="FERREDOXIN-LIKE PROTEIN YDIT"/>
    <property type="match status" value="1"/>
</dbReference>
<protein>
    <recommendedName>
        <fullName evidence="6">4Fe-4S ferredoxin-type domain-containing protein</fullName>
    </recommendedName>
</protein>
<dbReference type="PROSITE" id="PS00198">
    <property type="entry name" value="4FE4S_FER_1"/>
    <property type="match status" value="1"/>
</dbReference>
<feature type="domain" description="4Fe-4S ferredoxin-type" evidence="6">
    <location>
        <begin position="46"/>
        <end position="76"/>
    </location>
</feature>
<dbReference type="InterPro" id="IPR012206">
    <property type="entry name" value="Fd_FixX"/>
</dbReference>
<dbReference type="AlphaFoldDB" id="X0YSS0"/>
<keyword evidence="2" id="KW-0479">Metal-binding</keyword>
<organism evidence="7">
    <name type="scientific">marine sediment metagenome</name>
    <dbReference type="NCBI Taxonomy" id="412755"/>
    <lineage>
        <taxon>unclassified sequences</taxon>
        <taxon>metagenomes</taxon>
        <taxon>ecological metagenomes</taxon>
    </lineage>
</organism>
<feature type="non-terminal residue" evidence="7">
    <location>
        <position position="87"/>
    </location>
</feature>
<accession>X0YSS0</accession>
<evidence type="ECO:0000256" key="5">
    <source>
        <dbReference type="ARBA" id="ARBA00023014"/>
    </source>
</evidence>
<dbReference type="SUPFAM" id="SSF54862">
    <property type="entry name" value="4Fe-4S ferredoxins"/>
    <property type="match status" value="1"/>
</dbReference>
<keyword evidence="1" id="KW-0813">Transport</keyword>
<dbReference type="InterPro" id="IPR017896">
    <property type="entry name" value="4Fe4S_Fe-S-bd"/>
</dbReference>
<dbReference type="EMBL" id="BART01002285">
    <property type="protein sequence ID" value="GAG59260.1"/>
    <property type="molecule type" value="Genomic_DNA"/>
</dbReference>
<feature type="domain" description="4Fe-4S ferredoxin-type" evidence="6">
    <location>
        <begin position="15"/>
        <end position="44"/>
    </location>
</feature>
<dbReference type="GO" id="GO:0051536">
    <property type="term" value="F:iron-sulfur cluster binding"/>
    <property type="evidence" value="ECO:0007669"/>
    <property type="project" value="UniProtKB-KW"/>
</dbReference>
<dbReference type="Pfam" id="PF13187">
    <property type="entry name" value="Fer4_9"/>
    <property type="match status" value="1"/>
</dbReference>
<dbReference type="Gene3D" id="3.30.70.20">
    <property type="match status" value="1"/>
</dbReference>
<reference evidence="7" key="1">
    <citation type="journal article" date="2014" name="Front. Microbiol.">
        <title>High frequency of phylogenetically diverse reductive dehalogenase-homologous genes in deep subseafloor sedimentary metagenomes.</title>
        <authorList>
            <person name="Kawai M."/>
            <person name="Futagami T."/>
            <person name="Toyoda A."/>
            <person name="Takaki Y."/>
            <person name="Nishi S."/>
            <person name="Hori S."/>
            <person name="Arai W."/>
            <person name="Tsubouchi T."/>
            <person name="Morono Y."/>
            <person name="Uchiyama I."/>
            <person name="Ito T."/>
            <person name="Fujiyama A."/>
            <person name="Inagaki F."/>
            <person name="Takami H."/>
        </authorList>
    </citation>
    <scope>NUCLEOTIDE SEQUENCE</scope>
    <source>
        <strain evidence="7">Expedition CK06-06</strain>
    </source>
</reference>
<sequence length="87" mass="9738">MKSNGLTKHIPGTLDFIFIDQNKCNRCGQCILVCVANLWRKIDNVISISEDYKERCLECAACYQVCEADAIDFHYPSGGTGIVYEKG</sequence>
<keyword evidence="3" id="KW-0249">Electron transport</keyword>
<keyword evidence="5" id="KW-0411">Iron-sulfur</keyword>
<evidence type="ECO:0000256" key="3">
    <source>
        <dbReference type="ARBA" id="ARBA00022982"/>
    </source>
</evidence>
<evidence type="ECO:0000256" key="1">
    <source>
        <dbReference type="ARBA" id="ARBA00022448"/>
    </source>
</evidence>
<evidence type="ECO:0000256" key="4">
    <source>
        <dbReference type="ARBA" id="ARBA00023004"/>
    </source>
</evidence>
<comment type="caution">
    <text evidence="7">The sequence shown here is derived from an EMBL/GenBank/DDBJ whole genome shotgun (WGS) entry which is preliminary data.</text>
</comment>
<dbReference type="PANTHER" id="PTHR43082">
    <property type="entry name" value="FERREDOXIN-LIKE"/>
    <property type="match status" value="1"/>
</dbReference>